<dbReference type="GO" id="GO:0009236">
    <property type="term" value="P:cobalamin biosynthetic process"/>
    <property type="evidence" value="ECO:0007669"/>
    <property type="project" value="InterPro"/>
</dbReference>
<dbReference type="InterPro" id="IPR033934">
    <property type="entry name" value="SAICAR_synt_PurC"/>
</dbReference>
<dbReference type="InterPro" id="IPR018236">
    <property type="entry name" value="SAICAR_synthetase_CS"/>
</dbReference>
<accession>A0A3M0BEZ7</accession>
<dbReference type="EC" id="6.3.2.6" evidence="3 11"/>
<evidence type="ECO:0000256" key="3">
    <source>
        <dbReference type="ARBA" id="ARBA00012217"/>
    </source>
</evidence>
<dbReference type="Gene3D" id="3.30.470.20">
    <property type="entry name" value="ATP-grasp fold, B domain"/>
    <property type="match status" value="1"/>
</dbReference>
<organism evidence="13 14">
    <name type="scientific">Hydrogenothermus marinus</name>
    <dbReference type="NCBI Taxonomy" id="133270"/>
    <lineage>
        <taxon>Bacteria</taxon>
        <taxon>Pseudomonadati</taxon>
        <taxon>Aquificota</taxon>
        <taxon>Aquificia</taxon>
        <taxon>Aquificales</taxon>
        <taxon>Hydrogenothermaceae</taxon>
        <taxon>Hydrogenothermus</taxon>
    </lineage>
</organism>
<dbReference type="PANTHER" id="PTHR43599">
    <property type="entry name" value="MULTIFUNCTIONAL PROTEIN ADE2"/>
    <property type="match status" value="1"/>
</dbReference>
<dbReference type="GO" id="GO:0006189">
    <property type="term" value="P:'de novo' IMP biosynthetic process"/>
    <property type="evidence" value="ECO:0007669"/>
    <property type="project" value="UniProtKB-UniRule"/>
</dbReference>
<dbReference type="Pfam" id="PF01259">
    <property type="entry name" value="SAICAR_synt"/>
    <property type="match status" value="1"/>
</dbReference>
<gene>
    <name evidence="11" type="primary">purC</name>
    <name evidence="13" type="ORF">CLV39_1490</name>
</gene>
<keyword evidence="5 11" id="KW-0436">Ligase</keyword>
<keyword evidence="14" id="KW-1185">Reference proteome</keyword>
<evidence type="ECO:0000256" key="7">
    <source>
        <dbReference type="ARBA" id="ARBA00022755"/>
    </source>
</evidence>
<comment type="catalytic activity">
    <reaction evidence="10 11">
        <text>5-amino-1-(5-phospho-D-ribosyl)imidazole-4-carboxylate + L-aspartate + ATP = (2S)-2-[5-amino-1-(5-phospho-beta-D-ribosyl)imidazole-4-carboxamido]succinate + ADP + phosphate + 2 H(+)</text>
        <dbReference type="Rhea" id="RHEA:22628"/>
        <dbReference type="ChEBI" id="CHEBI:15378"/>
        <dbReference type="ChEBI" id="CHEBI:29991"/>
        <dbReference type="ChEBI" id="CHEBI:30616"/>
        <dbReference type="ChEBI" id="CHEBI:43474"/>
        <dbReference type="ChEBI" id="CHEBI:58443"/>
        <dbReference type="ChEBI" id="CHEBI:77657"/>
        <dbReference type="ChEBI" id="CHEBI:456216"/>
        <dbReference type="EC" id="6.3.2.6"/>
    </reaction>
</comment>
<reference evidence="13 14" key="1">
    <citation type="submission" date="2018-10" db="EMBL/GenBank/DDBJ databases">
        <title>Genomic Encyclopedia of Archaeal and Bacterial Type Strains, Phase II (KMG-II): from individual species to whole genera.</title>
        <authorList>
            <person name="Goeker M."/>
        </authorList>
    </citation>
    <scope>NUCLEOTIDE SEQUENCE [LARGE SCALE GENOMIC DNA]</scope>
    <source>
        <strain evidence="13 14">VM1</strain>
    </source>
</reference>
<evidence type="ECO:0000256" key="5">
    <source>
        <dbReference type="ARBA" id="ARBA00022598"/>
    </source>
</evidence>
<dbReference type="FunFam" id="3.30.200.20:FF:000086">
    <property type="entry name" value="Phosphoribosylaminoimidazole-succinocarboxamide synthase"/>
    <property type="match status" value="1"/>
</dbReference>
<evidence type="ECO:0000256" key="4">
    <source>
        <dbReference type="ARBA" id="ARBA00016460"/>
    </source>
</evidence>
<evidence type="ECO:0000256" key="1">
    <source>
        <dbReference type="ARBA" id="ARBA00004672"/>
    </source>
</evidence>
<keyword evidence="6 11" id="KW-0547">Nucleotide-binding</keyword>
<evidence type="ECO:0000313" key="13">
    <source>
        <dbReference type="EMBL" id="RMA93155.1"/>
    </source>
</evidence>
<dbReference type="Gene3D" id="3.30.200.20">
    <property type="entry name" value="Phosphorylase Kinase, domain 1"/>
    <property type="match status" value="1"/>
</dbReference>
<dbReference type="InterPro" id="IPR001636">
    <property type="entry name" value="SAICAR_synth"/>
</dbReference>
<name>A0A3M0BEZ7_9AQUI</name>
<evidence type="ECO:0000256" key="2">
    <source>
        <dbReference type="ARBA" id="ARBA00010190"/>
    </source>
</evidence>
<dbReference type="Proteomes" id="UP000280842">
    <property type="component" value="Unassembled WGS sequence"/>
</dbReference>
<evidence type="ECO:0000256" key="6">
    <source>
        <dbReference type="ARBA" id="ARBA00022741"/>
    </source>
</evidence>
<proteinExistence type="inferred from homology"/>
<dbReference type="AlphaFoldDB" id="A0A3M0BEZ7"/>
<dbReference type="FunFam" id="3.30.470.20:FF:000006">
    <property type="entry name" value="Phosphoribosylaminoimidazole-succinocarboxamide synthase"/>
    <property type="match status" value="1"/>
</dbReference>
<dbReference type="UniPathway" id="UPA00074">
    <property type="reaction ID" value="UER00131"/>
</dbReference>
<dbReference type="GO" id="GO:0005524">
    <property type="term" value="F:ATP binding"/>
    <property type="evidence" value="ECO:0007669"/>
    <property type="project" value="UniProtKB-KW"/>
</dbReference>
<dbReference type="GO" id="GO:0004639">
    <property type="term" value="F:phosphoribosylaminoimidazolesuccinocarboxamide synthase activity"/>
    <property type="evidence" value="ECO:0007669"/>
    <property type="project" value="UniProtKB-UniRule"/>
</dbReference>
<keyword evidence="8 11" id="KW-0067">ATP-binding</keyword>
<dbReference type="PROSITE" id="PS01058">
    <property type="entry name" value="SAICAR_SYNTHETASE_2"/>
    <property type="match status" value="1"/>
</dbReference>
<sequence>MEKREKLYEGKAKIIYKTDEPDKVIMEFKDSATAFDAVKKAEIKGKGVINNTIATFFFELLKDKGIPSHYIKKLSDNEMLVYKVDIIPVEVVVRNLAAGSIVKRLGIKEKTEFNPPLVEFYLKNDELHDPIICEQHIYAMNLAKPEEVAKMKELALKINEILKEFMKENGIILVDFKLEFGRKGDEIVLADEISPDTCRFWDIKTGESLDKDRFRFDLGDLIEGYKKVLEKLEGNNEKN</sequence>
<keyword evidence="7 11" id="KW-0658">Purine biosynthesis</keyword>
<dbReference type="OrthoDB" id="9801549at2"/>
<comment type="pathway">
    <text evidence="1 11">Purine metabolism; IMP biosynthesis via de novo pathway; 5-amino-1-(5-phospho-D-ribosyl)imidazole-4-carboxamide from 5-amino-1-(5-phospho-D-ribosyl)imidazole-4-carboxylate: step 1/2.</text>
</comment>
<dbReference type="InterPro" id="IPR028923">
    <property type="entry name" value="SAICAR_synt/ADE2_N"/>
</dbReference>
<evidence type="ECO:0000313" key="14">
    <source>
        <dbReference type="Proteomes" id="UP000280842"/>
    </source>
</evidence>
<feature type="domain" description="SAICAR synthetase/ADE2 N-terminal" evidence="12">
    <location>
        <begin position="6"/>
        <end position="231"/>
    </location>
</feature>
<dbReference type="EMBL" id="REFO01000014">
    <property type="protein sequence ID" value="RMA93155.1"/>
    <property type="molecule type" value="Genomic_DNA"/>
</dbReference>
<dbReference type="RefSeq" id="WP_121923594.1">
    <property type="nucleotide sequence ID" value="NZ_REFO01000014.1"/>
</dbReference>
<protein>
    <recommendedName>
        <fullName evidence="4 11">Phosphoribosylaminoimidazole-succinocarboxamide synthase</fullName>
        <ecNumber evidence="3 11">6.3.2.6</ecNumber>
    </recommendedName>
    <alternativeName>
        <fullName evidence="9 11">SAICAR synthetase</fullName>
    </alternativeName>
</protein>
<dbReference type="HAMAP" id="MF_00137">
    <property type="entry name" value="SAICAR_synth"/>
    <property type="match status" value="1"/>
</dbReference>
<evidence type="ECO:0000256" key="11">
    <source>
        <dbReference type="HAMAP-Rule" id="MF_00137"/>
    </source>
</evidence>
<comment type="caution">
    <text evidence="13">The sequence shown here is derived from an EMBL/GenBank/DDBJ whole genome shotgun (WGS) entry which is preliminary data.</text>
</comment>
<evidence type="ECO:0000256" key="9">
    <source>
        <dbReference type="ARBA" id="ARBA00030409"/>
    </source>
</evidence>
<dbReference type="SUPFAM" id="SSF56104">
    <property type="entry name" value="SAICAR synthase-like"/>
    <property type="match status" value="1"/>
</dbReference>
<evidence type="ECO:0000256" key="8">
    <source>
        <dbReference type="ARBA" id="ARBA00022840"/>
    </source>
</evidence>
<dbReference type="InterPro" id="IPR050089">
    <property type="entry name" value="SAICAR_synthetase"/>
</dbReference>
<dbReference type="CDD" id="cd01415">
    <property type="entry name" value="SAICAR_synt_PurC"/>
    <property type="match status" value="1"/>
</dbReference>
<dbReference type="PROSITE" id="PS01057">
    <property type="entry name" value="SAICAR_SYNTHETASE_1"/>
    <property type="match status" value="1"/>
</dbReference>
<evidence type="ECO:0000259" key="12">
    <source>
        <dbReference type="Pfam" id="PF01259"/>
    </source>
</evidence>
<dbReference type="PANTHER" id="PTHR43599:SF3">
    <property type="entry name" value="SI:DKEY-6E2.2"/>
    <property type="match status" value="1"/>
</dbReference>
<dbReference type="NCBIfam" id="TIGR00081">
    <property type="entry name" value="purC"/>
    <property type="match status" value="1"/>
</dbReference>
<comment type="similarity">
    <text evidence="2 11">Belongs to the SAICAR synthetase family.</text>
</comment>
<evidence type="ECO:0000256" key="10">
    <source>
        <dbReference type="ARBA" id="ARBA00048475"/>
    </source>
</evidence>